<protein>
    <submittedName>
        <fullName evidence="1">Uncharacterized protein</fullName>
    </submittedName>
</protein>
<sequence length="162" mass="18841">MNDPIKIIKLKRAAGLAALCFISLQKFRSNGTIFRFIQKEIAALIGKMIYNSYLEEDKWNIAVNTLRKESFLKNSYKMDKVENMFLYKLISFKPFVCPLNVKAGVTVIIKRRNKKQKNKGNKVGMYGIKGYMNRFSGSFSHHRLTNEIKKVSKKQFYLSNNL</sequence>
<name>A0A3G4ZTC4_9VIRU</name>
<evidence type="ECO:0000313" key="1">
    <source>
        <dbReference type="EMBL" id="AYV77261.1"/>
    </source>
</evidence>
<reference evidence="1" key="1">
    <citation type="submission" date="2018-10" db="EMBL/GenBank/DDBJ databases">
        <title>Hidden diversity of soil giant viruses.</title>
        <authorList>
            <person name="Schulz F."/>
            <person name="Alteio L."/>
            <person name="Goudeau D."/>
            <person name="Ryan E.M."/>
            <person name="Malmstrom R.R."/>
            <person name="Blanchard J."/>
            <person name="Woyke T."/>
        </authorList>
    </citation>
    <scope>NUCLEOTIDE SEQUENCE</scope>
    <source>
        <strain evidence="1">BAV1</strain>
    </source>
</reference>
<gene>
    <name evidence="1" type="ORF">Barrevirus25_4</name>
</gene>
<proteinExistence type="predicted"/>
<dbReference type="EMBL" id="MK072022">
    <property type="protein sequence ID" value="AYV77261.1"/>
    <property type="molecule type" value="Genomic_DNA"/>
</dbReference>
<accession>A0A3G4ZTC4</accession>
<organism evidence="1">
    <name type="scientific">Barrevirus sp</name>
    <dbReference type="NCBI Taxonomy" id="2487763"/>
    <lineage>
        <taxon>Viruses</taxon>
        <taxon>Varidnaviria</taxon>
        <taxon>Bamfordvirae</taxon>
        <taxon>Nucleocytoviricota</taxon>
        <taxon>Megaviricetes</taxon>
        <taxon>Imitervirales</taxon>
        <taxon>Mimiviridae</taxon>
        <taxon>Klosneuvirinae</taxon>
    </lineage>
</organism>